<keyword evidence="3" id="KW-1185">Reference proteome</keyword>
<proteinExistence type="predicted"/>
<feature type="chain" id="PRO_5024314123" evidence="1">
    <location>
        <begin position="21"/>
        <end position="234"/>
    </location>
</feature>
<dbReference type="Proteomes" id="UP000323426">
    <property type="component" value="Unassembled WGS sequence"/>
</dbReference>
<comment type="caution">
    <text evidence="2">The sequence shown here is derived from an EMBL/GenBank/DDBJ whole genome shotgun (WGS) entry which is preliminary data.</text>
</comment>
<dbReference type="AlphaFoldDB" id="A0A5M6DGW2"/>
<protein>
    <submittedName>
        <fullName evidence="2">Outer membrane beta-barrel protein</fullName>
    </submittedName>
</protein>
<reference evidence="2 3" key="1">
    <citation type="submission" date="2019-09" db="EMBL/GenBank/DDBJ databases">
        <title>Genome sequence and assembly of Adhaeribacter sp.</title>
        <authorList>
            <person name="Chhetri G."/>
        </authorList>
    </citation>
    <scope>NUCLEOTIDE SEQUENCE [LARGE SCALE GENOMIC DNA]</scope>
    <source>
        <strain evidence="2 3">DK36</strain>
    </source>
</reference>
<evidence type="ECO:0000256" key="1">
    <source>
        <dbReference type="SAM" id="SignalP"/>
    </source>
</evidence>
<feature type="signal peptide" evidence="1">
    <location>
        <begin position="1"/>
        <end position="20"/>
    </location>
</feature>
<organism evidence="2 3">
    <name type="scientific">Adhaeribacter rhizoryzae</name>
    <dbReference type="NCBI Taxonomy" id="2607907"/>
    <lineage>
        <taxon>Bacteria</taxon>
        <taxon>Pseudomonadati</taxon>
        <taxon>Bacteroidota</taxon>
        <taxon>Cytophagia</taxon>
        <taxon>Cytophagales</taxon>
        <taxon>Hymenobacteraceae</taxon>
        <taxon>Adhaeribacter</taxon>
    </lineage>
</organism>
<evidence type="ECO:0000313" key="2">
    <source>
        <dbReference type="EMBL" id="KAA5545636.1"/>
    </source>
</evidence>
<gene>
    <name evidence="2" type="ORF">F0145_11900</name>
</gene>
<dbReference type="RefSeq" id="WP_150088640.1">
    <property type="nucleotide sequence ID" value="NZ_VWSF01000008.1"/>
</dbReference>
<dbReference type="InterPro" id="IPR011250">
    <property type="entry name" value="OMP/PagP_B-barrel"/>
</dbReference>
<dbReference type="EMBL" id="VWSF01000008">
    <property type="protein sequence ID" value="KAA5545636.1"/>
    <property type="molecule type" value="Genomic_DNA"/>
</dbReference>
<name>A0A5M6DGW2_9BACT</name>
<accession>A0A5M6DGW2</accession>
<keyword evidence="1" id="KW-0732">Signal</keyword>
<dbReference type="SUPFAM" id="SSF56925">
    <property type="entry name" value="OMPA-like"/>
    <property type="match status" value="1"/>
</dbReference>
<sequence>MRLSFLLIFWLSILSFRVTAQQLIDKTNPETKFYVGLGLINISHHIYYKNPTTSGEVQSGYFTPVSLNVGYKLNKRASLQIGTAYGGSKGHVESFNKDASFEDIAYKFNARTRVVAIPVTMNFILFNAAKSLPIYATATLMPAFGTTKERGTKTYKNQTTTIHSSKDAGINTFITAGLGTNFKLIEQFSAFTEVRFLKSNLNGNNSKYYDWNYESPELFKFIASIGLGINYNFK</sequence>
<evidence type="ECO:0000313" key="3">
    <source>
        <dbReference type="Proteomes" id="UP000323426"/>
    </source>
</evidence>